<dbReference type="Gene3D" id="1.25.40.10">
    <property type="entry name" value="Tetratricopeptide repeat domain"/>
    <property type="match status" value="1"/>
</dbReference>
<proteinExistence type="predicted"/>
<evidence type="ECO:0000256" key="1">
    <source>
        <dbReference type="SAM" id="Coils"/>
    </source>
</evidence>
<feature type="coiled-coil region" evidence="1">
    <location>
        <begin position="86"/>
        <end position="113"/>
    </location>
</feature>
<evidence type="ECO:0000313" key="4">
    <source>
        <dbReference type="Proteomes" id="UP001301958"/>
    </source>
</evidence>
<dbReference type="AlphaFoldDB" id="A0AAN7BS65"/>
<feature type="region of interest" description="Disordered" evidence="2">
    <location>
        <begin position="951"/>
        <end position="1041"/>
    </location>
</feature>
<evidence type="ECO:0000313" key="3">
    <source>
        <dbReference type="EMBL" id="KAK4228442.1"/>
    </source>
</evidence>
<accession>A0AAN7BS65</accession>
<comment type="caution">
    <text evidence="3">The sequence shown here is derived from an EMBL/GenBank/DDBJ whole genome shotgun (WGS) entry which is preliminary data.</text>
</comment>
<name>A0AAN7BS65_9PEZI</name>
<evidence type="ECO:0000256" key="2">
    <source>
        <dbReference type="SAM" id="MobiDB-lite"/>
    </source>
</evidence>
<dbReference type="Proteomes" id="UP001301958">
    <property type="component" value="Unassembled WGS sequence"/>
</dbReference>
<feature type="compositionally biased region" description="Basic residues" evidence="2">
    <location>
        <begin position="1028"/>
        <end position="1040"/>
    </location>
</feature>
<reference evidence="3" key="2">
    <citation type="submission" date="2023-05" db="EMBL/GenBank/DDBJ databases">
        <authorList>
            <consortium name="Lawrence Berkeley National Laboratory"/>
            <person name="Steindorff A."/>
            <person name="Hensen N."/>
            <person name="Bonometti L."/>
            <person name="Westerberg I."/>
            <person name="Brannstrom I.O."/>
            <person name="Guillou S."/>
            <person name="Cros-Aarteil S."/>
            <person name="Calhoun S."/>
            <person name="Haridas S."/>
            <person name="Kuo A."/>
            <person name="Mondo S."/>
            <person name="Pangilinan J."/>
            <person name="Riley R."/>
            <person name="Labutti K."/>
            <person name="Andreopoulos B."/>
            <person name="Lipzen A."/>
            <person name="Chen C."/>
            <person name="Yanf M."/>
            <person name="Daum C."/>
            <person name="Ng V."/>
            <person name="Clum A."/>
            <person name="Ohm R."/>
            <person name="Martin F."/>
            <person name="Silar P."/>
            <person name="Natvig D."/>
            <person name="Lalanne C."/>
            <person name="Gautier V."/>
            <person name="Ament-Velasquez S.L."/>
            <person name="Kruys A."/>
            <person name="Hutchinson M.I."/>
            <person name="Powell A.J."/>
            <person name="Barry K."/>
            <person name="Miller A.N."/>
            <person name="Grigoriev I.V."/>
            <person name="Debuchy R."/>
            <person name="Gladieux P."/>
            <person name="Thoren M.H."/>
            <person name="Johannesson H."/>
        </authorList>
    </citation>
    <scope>NUCLEOTIDE SEQUENCE</scope>
    <source>
        <strain evidence="3">CBS 990.96</strain>
    </source>
</reference>
<sequence>MLGPWSMAARLRGCHCRGCFRTANIRNFFARRRLTTTIAAAKRATGASTANPRRRRVIGSDIYTACYATLLGAATVVDVTRKDDRRRYLDRRIEEAKNALDSVLDEAARLRREEKGEGGEEEDEEEIVLTPKPFRDSSWMSFEALEHICRAPPERLLPQKDKMEDRRETLIRLEIDMGWDYIERGQSLRPLWHTGTSSLTAVTETLLAEEAESLGALTVGREPTNELQIDKVTNMVNLLIDALIFAARFKTEEDPWSDRLAQNLESAHTLVRLLRGDGYPRYMFPNMDPRNAVLTRCKLDELNRRIMTEFMPQSRMVWVTKICYNLLVCGFPPSIQNYNTLIWGFTELGEHDLAWAVVESLLFYGHLRPTKGTVLALLAHFRMKRDIEGFYAILKRMTAVDNRGIGLGRRPADDGKGIAHLRKRADECNLVLSEGVYVEIMPIDRMFIEAVAEGLVDFGSVYDAAILLVSCLREGWMVNLDILDRFLRICADQMAEKAAAILIEGFLEHIDEAIALIYQLGEHSIRKIRRIFMIWDSKSQFKAHERMMHSGWDEPPIKRFKQLLTALWLQENVLLYTKVNESIQKATAALKNKDTNPLHSPLDLRLERANSHMDDAIRSWKVGKVRLDDTSWLAKVHWIHETHEQTRAFLIAAEYMVLNFIAKAAMPGGLRTSKHYDQRVPIATRVRWFKEAMTPGTWRHAAATCFTVKQEVDFAIKCILFEVLPDEWIGNLWDMRNARGDICVDTVMRYTGRWLRKMKKLSRKSREAYWRGEIQYSEVLKRNKIRQDEELGELQDNSREVERARKEIFPHFPPLPAPLAYQDFIDEAKIIKFEKRLRKERRLAKQAGEAKLEKLEEDAKKKVLLAKEAEEAKLKKLKEDAKKKVLLAKEAEEAKLKKLEEDAKEKALLMIEAVVNLRKFKQESKKEGLLPNEAEEAEKYVKHLKKEAKRARRKAKRAREEAMEKITQEEETEEKITKEDSLILGTRIMEAEKEERTQMTAREIVMDPETFFAQMTMPEDEEEERSPKGKKAKRKERKKKQIFELEKVMDSDTFKAQMCG</sequence>
<protein>
    <recommendedName>
        <fullName evidence="5">Pentatricopeptide repeat-containing protein</fullName>
    </recommendedName>
</protein>
<keyword evidence="4" id="KW-1185">Reference proteome</keyword>
<organism evidence="3 4">
    <name type="scientific">Podospora fimiseda</name>
    <dbReference type="NCBI Taxonomy" id="252190"/>
    <lineage>
        <taxon>Eukaryota</taxon>
        <taxon>Fungi</taxon>
        <taxon>Dikarya</taxon>
        <taxon>Ascomycota</taxon>
        <taxon>Pezizomycotina</taxon>
        <taxon>Sordariomycetes</taxon>
        <taxon>Sordariomycetidae</taxon>
        <taxon>Sordariales</taxon>
        <taxon>Podosporaceae</taxon>
        <taxon>Podospora</taxon>
    </lineage>
</organism>
<gene>
    <name evidence="3" type="ORF">QBC38DRAFT_474823</name>
</gene>
<feature type="compositionally biased region" description="Basic and acidic residues" evidence="2">
    <location>
        <begin position="958"/>
        <end position="981"/>
    </location>
</feature>
<keyword evidence="1" id="KW-0175">Coiled coil</keyword>
<feature type="coiled-coil region" evidence="1">
    <location>
        <begin position="838"/>
        <end position="909"/>
    </location>
</feature>
<dbReference type="InterPro" id="IPR011990">
    <property type="entry name" value="TPR-like_helical_dom_sf"/>
</dbReference>
<evidence type="ECO:0008006" key="5">
    <source>
        <dbReference type="Google" id="ProtNLM"/>
    </source>
</evidence>
<dbReference type="EMBL" id="MU865318">
    <property type="protein sequence ID" value="KAK4228442.1"/>
    <property type="molecule type" value="Genomic_DNA"/>
</dbReference>
<reference evidence="3" key="1">
    <citation type="journal article" date="2023" name="Mol. Phylogenet. Evol.">
        <title>Genome-scale phylogeny and comparative genomics of the fungal order Sordariales.</title>
        <authorList>
            <person name="Hensen N."/>
            <person name="Bonometti L."/>
            <person name="Westerberg I."/>
            <person name="Brannstrom I.O."/>
            <person name="Guillou S."/>
            <person name="Cros-Aarteil S."/>
            <person name="Calhoun S."/>
            <person name="Haridas S."/>
            <person name="Kuo A."/>
            <person name="Mondo S."/>
            <person name="Pangilinan J."/>
            <person name="Riley R."/>
            <person name="LaButti K."/>
            <person name="Andreopoulos B."/>
            <person name="Lipzen A."/>
            <person name="Chen C."/>
            <person name="Yan M."/>
            <person name="Daum C."/>
            <person name="Ng V."/>
            <person name="Clum A."/>
            <person name="Steindorff A."/>
            <person name="Ohm R.A."/>
            <person name="Martin F."/>
            <person name="Silar P."/>
            <person name="Natvig D.O."/>
            <person name="Lalanne C."/>
            <person name="Gautier V."/>
            <person name="Ament-Velasquez S.L."/>
            <person name="Kruys A."/>
            <person name="Hutchinson M.I."/>
            <person name="Powell A.J."/>
            <person name="Barry K."/>
            <person name="Miller A.N."/>
            <person name="Grigoriev I.V."/>
            <person name="Debuchy R."/>
            <person name="Gladieux P."/>
            <person name="Hiltunen Thoren M."/>
            <person name="Johannesson H."/>
        </authorList>
    </citation>
    <scope>NUCLEOTIDE SEQUENCE</scope>
    <source>
        <strain evidence="3">CBS 990.96</strain>
    </source>
</reference>